<dbReference type="PANTHER" id="PTHR28004:SF2">
    <property type="entry name" value="D-SERINE DEHYDRATASE"/>
    <property type="match status" value="1"/>
</dbReference>
<dbReference type="GO" id="GO:0008721">
    <property type="term" value="F:D-serine ammonia-lyase activity"/>
    <property type="evidence" value="ECO:0007669"/>
    <property type="project" value="TreeGrafter"/>
</dbReference>
<dbReference type="EMBL" id="LT629695">
    <property type="protein sequence ID" value="SDH84162.1"/>
    <property type="molecule type" value="Genomic_DNA"/>
</dbReference>
<name>A0A1G8FPR7_9MICO</name>
<dbReference type="InterPro" id="IPR029066">
    <property type="entry name" value="PLP-binding_barrel"/>
</dbReference>
<dbReference type="PANTHER" id="PTHR28004">
    <property type="entry name" value="ZGC:162816-RELATED"/>
    <property type="match status" value="1"/>
</dbReference>
<dbReference type="InterPro" id="IPR051466">
    <property type="entry name" value="D-amino_acid_metab_enzyme"/>
</dbReference>
<keyword evidence="3" id="KW-1185">Reference proteome</keyword>
<evidence type="ECO:0000259" key="1">
    <source>
        <dbReference type="Pfam" id="PF01168"/>
    </source>
</evidence>
<dbReference type="Proteomes" id="UP000198822">
    <property type="component" value="Chromosome I"/>
</dbReference>
<dbReference type="Pfam" id="PF01168">
    <property type="entry name" value="Ala_racemase_N"/>
    <property type="match status" value="1"/>
</dbReference>
<organism evidence="2 3">
    <name type="scientific">Agrococcus jejuensis</name>
    <dbReference type="NCBI Taxonomy" id="399736"/>
    <lineage>
        <taxon>Bacteria</taxon>
        <taxon>Bacillati</taxon>
        <taxon>Actinomycetota</taxon>
        <taxon>Actinomycetes</taxon>
        <taxon>Micrococcales</taxon>
        <taxon>Microbacteriaceae</taxon>
        <taxon>Agrococcus</taxon>
    </lineage>
</organism>
<evidence type="ECO:0000313" key="2">
    <source>
        <dbReference type="EMBL" id="SDH84162.1"/>
    </source>
</evidence>
<sequence>MLDLASASPFDAAAHWPSMDAATRGLDAPLAALSLPALAANAADLVRRAAGVPIRVASKSVRCRAVLDAVLAQPGWRGILAYTLPEALWLAETCDDVVVGYPSVDRAALAALGASEALAQRVTIMVDDPAQLDLVDAVVAPSARATIRVAIELDASWRGPLGHIGPRRSPVHAVADLEALARVVADRPGFDLVGLMAYEGQIAGVGDAGSPVVRAMQRASAAELAERRADAVARVRAVADLQFVNGGGTGSLERTSAEPAVTEVAAGSGLFGPGLFDGYRGFQPAPALGFALPVVRRPTADVATLQSGGWIASGPVGADRQPTIAWPTGLRTLAREGFGEVQTPVQGAAARDLRIGDRVWMRHAKAGEVAEHVDALHVVDGGDVVDTIPTYRGEGRTFR</sequence>
<reference evidence="3" key="1">
    <citation type="submission" date="2016-10" db="EMBL/GenBank/DDBJ databases">
        <authorList>
            <person name="Varghese N."/>
            <person name="Submissions S."/>
        </authorList>
    </citation>
    <scope>NUCLEOTIDE SEQUENCE [LARGE SCALE GENOMIC DNA]</scope>
    <source>
        <strain evidence="3">DSM 22002</strain>
    </source>
</reference>
<dbReference type="InterPro" id="IPR001608">
    <property type="entry name" value="Ala_racemase_N"/>
</dbReference>
<dbReference type="Gene3D" id="3.20.20.10">
    <property type="entry name" value="Alanine racemase"/>
    <property type="match status" value="1"/>
</dbReference>
<feature type="domain" description="Alanine racemase N-terminal" evidence="1">
    <location>
        <begin position="34"/>
        <end position="272"/>
    </location>
</feature>
<gene>
    <name evidence="2" type="ORF">SAMN04489720_2566</name>
</gene>
<dbReference type="SUPFAM" id="SSF51419">
    <property type="entry name" value="PLP-binding barrel"/>
    <property type="match status" value="1"/>
</dbReference>
<dbReference type="STRING" id="399736.SAMN04489720_2566"/>
<accession>A0A1G8FPR7</accession>
<dbReference type="AlphaFoldDB" id="A0A1G8FPR7"/>
<evidence type="ECO:0000313" key="3">
    <source>
        <dbReference type="Proteomes" id="UP000198822"/>
    </source>
</evidence>
<dbReference type="GO" id="GO:0036088">
    <property type="term" value="P:D-serine catabolic process"/>
    <property type="evidence" value="ECO:0007669"/>
    <property type="project" value="TreeGrafter"/>
</dbReference>
<protein>
    <submittedName>
        <fullName evidence="2">D-serine deaminase, pyridoxal phosphate-dependent</fullName>
    </submittedName>
</protein>
<proteinExistence type="predicted"/>